<keyword evidence="1" id="KW-1133">Transmembrane helix</keyword>
<dbReference type="AlphaFoldDB" id="A0A1V2QY32"/>
<proteinExistence type="predicted"/>
<evidence type="ECO:0008006" key="4">
    <source>
        <dbReference type="Google" id="ProtNLM"/>
    </source>
</evidence>
<dbReference type="OrthoDB" id="5386209at2"/>
<accession>A0A1V2QY32</accession>
<dbReference type="RefSeq" id="WP_039359934.1">
    <property type="nucleotide sequence ID" value="NZ_CP097896.1"/>
</dbReference>
<sequence>MWLKYLSRFFNGPGFLLLPVILSILLIAAGKVCHLIFGDAFFNMLLTPVGIISLIVVPALLFYGISALLNVAKDDDLGTPESPQEKAVPRNVATHSPTIDITTITTKRTPLWKIVLNSLTLIALILIPFFGVLAIIAFMGIVIFRVVQPSAQSRFMRFQERLPSSKVRSMTTGMVQLEGKLVAQQQMLAPLSEERCIGYYHCVSEEKRDREGRTHYRIIHEEQCCHPFLLRDSTGSVLVDGIDLDFHLLSANAQQRSGREIEREYIIRQGSNYRLIGNAARRGDEWVITRDKLHRVFGIAPIGNIQRRKKLDVVFGRARYFLAGTALAIALILAVPIEVKQHQVVIHFEQLFPFSFSFPSL</sequence>
<dbReference type="Proteomes" id="UP000189286">
    <property type="component" value="Unassembled WGS sequence"/>
</dbReference>
<keyword evidence="1" id="KW-0472">Membrane</keyword>
<name>A0A1V2QY32_9GAMM</name>
<gene>
    <name evidence="2" type="ORF">BSK71_21225</name>
</gene>
<feature type="transmembrane region" description="Helical" evidence="1">
    <location>
        <begin position="318"/>
        <end position="337"/>
    </location>
</feature>
<protein>
    <recommendedName>
        <fullName evidence="4">RING-type E3 ubiquitin transferase</fullName>
    </recommendedName>
</protein>
<organism evidence="2 3">
    <name type="scientific">Pectobacterium actinidiae</name>
    <dbReference type="NCBI Taxonomy" id="1507808"/>
    <lineage>
        <taxon>Bacteria</taxon>
        <taxon>Pseudomonadati</taxon>
        <taxon>Pseudomonadota</taxon>
        <taxon>Gammaproteobacteria</taxon>
        <taxon>Enterobacterales</taxon>
        <taxon>Pectobacteriaceae</taxon>
        <taxon>Pectobacterium</taxon>
    </lineage>
</organism>
<feature type="transmembrane region" description="Helical" evidence="1">
    <location>
        <begin position="41"/>
        <end position="65"/>
    </location>
</feature>
<evidence type="ECO:0000256" key="1">
    <source>
        <dbReference type="SAM" id="Phobius"/>
    </source>
</evidence>
<feature type="transmembrane region" description="Helical" evidence="1">
    <location>
        <begin position="121"/>
        <end position="147"/>
    </location>
</feature>
<dbReference type="EMBL" id="MPUJ01000031">
    <property type="protein sequence ID" value="ONK01149.1"/>
    <property type="molecule type" value="Genomic_DNA"/>
</dbReference>
<evidence type="ECO:0000313" key="2">
    <source>
        <dbReference type="EMBL" id="ONK01149.1"/>
    </source>
</evidence>
<comment type="caution">
    <text evidence="2">The sequence shown here is derived from an EMBL/GenBank/DDBJ whole genome shotgun (WGS) entry which is preliminary data.</text>
</comment>
<reference evidence="3" key="1">
    <citation type="submission" date="2016-11" db="EMBL/GenBank/DDBJ databases">
        <authorList>
            <person name="Panda P."/>
            <person name="Visnovsky S."/>
            <person name="Pitman A."/>
        </authorList>
    </citation>
    <scope>NUCLEOTIDE SEQUENCE [LARGE SCALE GENOMIC DNA]</scope>
    <source>
        <strain evidence="3">ICMP 9972</strain>
    </source>
</reference>
<evidence type="ECO:0000313" key="3">
    <source>
        <dbReference type="Proteomes" id="UP000189286"/>
    </source>
</evidence>
<feature type="transmembrane region" description="Helical" evidence="1">
    <location>
        <begin position="12"/>
        <end position="29"/>
    </location>
</feature>
<keyword evidence="1" id="KW-0812">Transmembrane</keyword>